<evidence type="ECO:0000259" key="11">
    <source>
        <dbReference type="Pfam" id="PF07715"/>
    </source>
</evidence>
<dbReference type="PROSITE" id="PS52016">
    <property type="entry name" value="TONB_DEPENDENT_REC_3"/>
    <property type="match status" value="1"/>
</dbReference>
<comment type="similarity">
    <text evidence="8 9">Belongs to the TonB-dependent receptor family.</text>
</comment>
<accession>A0A3E1P484</accession>
<evidence type="ECO:0000256" key="1">
    <source>
        <dbReference type="ARBA" id="ARBA00004571"/>
    </source>
</evidence>
<dbReference type="InterPro" id="IPR037066">
    <property type="entry name" value="Plug_dom_sf"/>
</dbReference>
<dbReference type="InterPro" id="IPR036942">
    <property type="entry name" value="Beta-barrel_TonB_sf"/>
</dbReference>
<sequence length="998" mass="110194">MTFRGKRPFPRYAVLLLFAVLLHLKVFAQTGDIKGLIRTEKGEPLPGATVILTRNASSFSKVTRTDSIGLFRFAKVPADTGYVIKASYIGYTTHVSERYSVKANDQLSLAFKMQENNGQLSDVVVIGYGSRSRSEMVGAVTSVRKEDFNVGVYSDPVQMLQGKVAGLNISRSGNPNENAAVILRGPSSFRSGTDAYEPFYVIDGVPGASIYSVAPGDIESMEVLKDAVSTSIYGSRAANGVIIITTRKVRSGESHLSYSTYGAVERISNTIKMASASQLRSYLDANNVTIDAINDDGVSNTDWQKEVTRTGFSHNHNVAFNGSNQNSAYGVSVNYLNNEGIIKGSAMDRFVVRTNLQHRAFNNRLKLDMNVTNSITNGKQIPGQVLSNMLTYMPTVPVKNADGSYYEDRTRTTGTSGYYNPVALINDNTIHSKSNILLVNGIATVNILKGLDFTTSVSYQRQRNDTDLYYNSSSMLAQDYTGYAQRTNVSNTKKVLESFATYERRFDKHNIKLLGGYSWQEDRNGDGYQVSGYNFVSDDLKWNNLGQGNGTTVNYGDIYVSTLRLISFYGRAFYDYDGRFLFQGSLRRDGSSAFGANNRWGYFPSVSLGWNIHNERFMKGVNFVNVLKVRAGYGVVGNSTGFNAYTSRLIYGSGSSYFYYNGEWINSLTPIQNDNPDLRWERTATTNVGVDFVLFNNKLSGSVDVYNKHTTDLIGDYTVSTTQYPYNTMTANVGAMSNKGIELALSTTPVKTGKFSWTSAVILAHNVNKITSISNELFSASQFYTAAFSARGQSGINGYQIIKEGMPLGSFYTLEYAGKNAAGKSTFVAADGTISTDSTAFSNFRVTGSAQPKLIYGWNNTFRYGQFDLNIFVRGVYGNQILNATRADMNAPIYANTTNVPVSTLSESINDDKDHFISSRYVESGSYLRLDNATLGYSFATKKNYQLRVYASGNNLFIITKYKGIDPEINVSGQTPGIDNRSYYPKTRTFLLGLNVTF</sequence>
<evidence type="ECO:0000256" key="3">
    <source>
        <dbReference type="ARBA" id="ARBA00022452"/>
    </source>
</evidence>
<dbReference type="InterPro" id="IPR023996">
    <property type="entry name" value="TonB-dep_OMP_SusC/RagA"/>
</dbReference>
<dbReference type="NCBIfam" id="TIGR04056">
    <property type="entry name" value="OMP_RagA_SusC"/>
    <property type="match status" value="1"/>
</dbReference>
<evidence type="ECO:0000256" key="5">
    <source>
        <dbReference type="ARBA" id="ARBA00023077"/>
    </source>
</evidence>
<keyword evidence="4 8" id="KW-0812">Transmembrane</keyword>
<evidence type="ECO:0000256" key="9">
    <source>
        <dbReference type="RuleBase" id="RU003357"/>
    </source>
</evidence>
<comment type="caution">
    <text evidence="12">The sequence shown here is derived from an EMBL/GenBank/DDBJ whole genome shotgun (WGS) entry which is preliminary data.</text>
</comment>
<evidence type="ECO:0000313" key="13">
    <source>
        <dbReference type="Proteomes" id="UP000261174"/>
    </source>
</evidence>
<dbReference type="OrthoDB" id="9768177at2"/>
<dbReference type="Pfam" id="PF00593">
    <property type="entry name" value="TonB_dep_Rec_b-barrel"/>
    <property type="match status" value="1"/>
</dbReference>
<dbReference type="Pfam" id="PF13620">
    <property type="entry name" value="CarboxypepD_reg"/>
    <property type="match status" value="1"/>
</dbReference>
<dbReference type="InterPro" id="IPR012910">
    <property type="entry name" value="Plug_dom"/>
</dbReference>
<dbReference type="Pfam" id="PF07715">
    <property type="entry name" value="Plug"/>
    <property type="match status" value="1"/>
</dbReference>
<proteinExistence type="inferred from homology"/>
<dbReference type="InterPro" id="IPR039426">
    <property type="entry name" value="TonB-dep_rcpt-like"/>
</dbReference>
<evidence type="ECO:0000256" key="6">
    <source>
        <dbReference type="ARBA" id="ARBA00023136"/>
    </source>
</evidence>
<evidence type="ECO:0000259" key="10">
    <source>
        <dbReference type="Pfam" id="PF00593"/>
    </source>
</evidence>
<dbReference type="AlphaFoldDB" id="A0A3E1P484"/>
<name>A0A3E1P484_9BACT</name>
<dbReference type="Gene3D" id="2.60.40.1120">
    <property type="entry name" value="Carboxypeptidase-like, regulatory domain"/>
    <property type="match status" value="1"/>
</dbReference>
<dbReference type="InterPro" id="IPR023997">
    <property type="entry name" value="TonB-dep_OMP_SusC/RagA_CS"/>
</dbReference>
<dbReference type="SUPFAM" id="SSF56935">
    <property type="entry name" value="Porins"/>
    <property type="match status" value="1"/>
</dbReference>
<evidence type="ECO:0000256" key="4">
    <source>
        <dbReference type="ARBA" id="ARBA00022692"/>
    </source>
</evidence>
<dbReference type="NCBIfam" id="TIGR04057">
    <property type="entry name" value="SusC_RagA_signa"/>
    <property type="match status" value="1"/>
</dbReference>
<comment type="subcellular location">
    <subcellularLocation>
        <location evidence="1 8">Cell outer membrane</location>
        <topology evidence="1 8">Multi-pass membrane protein</topology>
    </subcellularLocation>
</comment>
<keyword evidence="5 9" id="KW-0798">TonB box</keyword>
<evidence type="ECO:0000313" key="12">
    <source>
        <dbReference type="EMBL" id="RFM34981.1"/>
    </source>
</evidence>
<evidence type="ECO:0000256" key="2">
    <source>
        <dbReference type="ARBA" id="ARBA00022448"/>
    </source>
</evidence>
<dbReference type="Gene3D" id="2.40.170.20">
    <property type="entry name" value="TonB-dependent receptor, beta-barrel domain"/>
    <property type="match status" value="1"/>
</dbReference>
<dbReference type="EMBL" id="QTJV01000002">
    <property type="protein sequence ID" value="RFM34981.1"/>
    <property type="molecule type" value="Genomic_DNA"/>
</dbReference>
<dbReference type="RefSeq" id="WP_116852465.1">
    <property type="nucleotide sequence ID" value="NZ_QTJV01000002.1"/>
</dbReference>
<dbReference type="SUPFAM" id="SSF49464">
    <property type="entry name" value="Carboxypeptidase regulatory domain-like"/>
    <property type="match status" value="1"/>
</dbReference>
<protein>
    <submittedName>
        <fullName evidence="12">SusC/RagA family TonB-linked outer membrane protein</fullName>
    </submittedName>
</protein>
<gene>
    <name evidence="12" type="ORF">DXN04_06150</name>
</gene>
<keyword evidence="6 8" id="KW-0472">Membrane</keyword>
<dbReference type="Proteomes" id="UP000261174">
    <property type="component" value="Unassembled WGS sequence"/>
</dbReference>
<keyword evidence="13" id="KW-1185">Reference proteome</keyword>
<dbReference type="Gene3D" id="2.170.130.10">
    <property type="entry name" value="TonB-dependent receptor, plug domain"/>
    <property type="match status" value="1"/>
</dbReference>
<keyword evidence="3 8" id="KW-1134">Transmembrane beta strand</keyword>
<organism evidence="12 13">
    <name type="scientific">Chitinophaga silvisoli</name>
    <dbReference type="NCBI Taxonomy" id="2291814"/>
    <lineage>
        <taxon>Bacteria</taxon>
        <taxon>Pseudomonadati</taxon>
        <taxon>Bacteroidota</taxon>
        <taxon>Chitinophagia</taxon>
        <taxon>Chitinophagales</taxon>
        <taxon>Chitinophagaceae</taxon>
        <taxon>Chitinophaga</taxon>
    </lineage>
</organism>
<evidence type="ECO:0000256" key="8">
    <source>
        <dbReference type="PROSITE-ProRule" id="PRU01360"/>
    </source>
</evidence>
<dbReference type="GO" id="GO:0009279">
    <property type="term" value="C:cell outer membrane"/>
    <property type="evidence" value="ECO:0007669"/>
    <property type="project" value="UniProtKB-SubCell"/>
</dbReference>
<feature type="domain" description="TonB-dependent receptor plug" evidence="11">
    <location>
        <begin position="134"/>
        <end position="241"/>
    </location>
</feature>
<feature type="domain" description="TonB-dependent receptor-like beta-barrel" evidence="10">
    <location>
        <begin position="417"/>
        <end position="956"/>
    </location>
</feature>
<dbReference type="InterPro" id="IPR000531">
    <property type="entry name" value="Beta-barrel_TonB"/>
</dbReference>
<evidence type="ECO:0000256" key="7">
    <source>
        <dbReference type="ARBA" id="ARBA00023237"/>
    </source>
</evidence>
<keyword evidence="2 8" id="KW-0813">Transport</keyword>
<dbReference type="InterPro" id="IPR008969">
    <property type="entry name" value="CarboxyPept-like_regulatory"/>
</dbReference>
<reference evidence="12 13" key="1">
    <citation type="submission" date="2018-08" db="EMBL/GenBank/DDBJ databases">
        <title>Chitinophaga sp. K20C18050901, a novel bacterium isolated from forest soil.</title>
        <authorList>
            <person name="Wang C."/>
        </authorList>
    </citation>
    <scope>NUCLEOTIDE SEQUENCE [LARGE SCALE GENOMIC DNA]</scope>
    <source>
        <strain evidence="12 13">K20C18050901</strain>
    </source>
</reference>
<keyword evidence="7 8" id="KW-0998">Cell outer membrane</keyword>